<dbReference type="SUPFAM" id="SSF54534">
    <property type="entry name" value="FKBP-like"/>
    <property type="match status" value="1"/>
</dbReference>
<evidence type="ECO:0000256" key="1">
    <source>
        <dbReference type="ARBA" id="ARBA00022729"/>
    </source>
</evidence>
<keyword evidence="2" id="KW-0697">Rotamase</keyword>
<evidence type="ECO:0000313" key="5">
    <source>
        <dbReference type="EMBL" id="XCN74030.1"/>
    </source>
</evidence>
<evidence type="ECO:0000256" key="3">
    <source>
        <dbReference type="SAM" id="SignalP"/>
    </source>
</evidence>
<dbReference type="SUPFAM" id="SSF109998">
    <property type="entry name" value="Triger factor/SurA peptide-binding domain-like"/>
    <property type="match status" value="1"/>
</dbReference>
<dbReference type="Pfam" id="PF00639">
    <property type="entry name" value="Rotamase"/>
    <property type="match status" value="1"/>
</dbReference>
<dbReference type="PANTHER" id="PTHR47637:SF1">
    <property type="entry name" value="CHAPERONE SURA"/>
    <property type="match status" value="1"/>
</dbReference>
<dbReference type="PANTHER" id="PTHR47637">
    <property type="entry name" value="CHAPERONE SURA"/>
    <property type="match status" value="1"/>
</dbReference>
<feature type="domain" description="PpiC" evidence="4">
    <location>
        <begin position="200"/>
        <end position="280"/>
    </location>
</feature>
<evidence type="ECO:0000259" key="4">
    <source>
        <dbReference type="PROSITE" id="PS50198"/>
    </source>
</evidence>
<dbReference type="InterPro" id="IPR046357">
    <property type="entry name" value="PPIase_dom_sf"/>
</dbReference>
<dbReference type="Pfam" id="PF13624">
    <property type="entry name" value="SurA_N_3"/>
    <property type="match status" value="1"/>
</dbReference>
<feature type="chain" id="PRO_5043706308" evidence="3">
    <location>
        <begin position="24"/>
        <end position="329"/>
    </location>
</feature>
<dbReference type="PROSITE" id="PS50198">
    <property type="entry name" value="PPIC_PPIASE_2"/>
    <property type="match status" value="1"/>
</dbReference>
<dbReference type="AlphaFoldDB" id="A0AAU8LXT5"/>
<evidence type="ECO:0000256" key="2">
    <source>
        <dbReference type="PROSITE-ProRule" id="PRU00278"/>
    </source>
</evidence>
<dbReference type="InterPro" id="IPR027304">
    <property type="entry name" value="Trigger_fact/SurA_dom_sf"/>
</dbReference>
<protein>
    <submittedName>
        <fullName evidence="5">SurA N-terminal domain-containing protein</fullName>
    </submittedName>
</protein>
<proteinExistence type="predicted"/>
<name>A0AAU8LXT5_9BACT</name>
<reference evidence="5" key="1">
    <citation type="journal article" date="2024" name="Syst. Appl. Microbiol.">
        <title>First single-strain enrichments of Electrothrix cable bacteria, description of E. aestuarii sp. nov. and E. rattekaaiensis sp. nov., and proposal of a cable bacteria taxonomy following the rules of the SeqCode.</title>
        <authorList>
            <person name="Plum-Jensen L.E."/>
            <person name="Schramm A."/>
            <person name="Marshall I.P.G."/>
        </authorList>
    </citation>
    <scope>NUCLEOTIDE SEQUENCE</scope>
    <source>
        <strain evidence="5">Rat1</strain>
    </source>
</reference>
<reference evidence="5" key="2">
    <citation type="submission" date="2024-06" db="EMBL/GenBank/DDBJ databases">
        <authorList>
            <person name="Plum-Jensen L.E."/>
            <person name="Schramm A."/>
            <person name="Marshall I.P.G."/>
        </authorList>
    </citation>
    <scope>NUCLEOTIDE SEQUENCE</scope>
    <source>
        <strain evidence="5">Rat1</strain>
    </source>
</reference>
<accession>A0AAU8LXT5</accession>
<dbReference type="InterPro" id="IPR050280">
    <property type="entry name" value="OMP_Chaperone_SurA"/>
</dbReference>
<feature type="signal peptide" evidence="3">
    <location>
        <begin position="1"/>
        <end position="23"/>
    </location>
</feature>
<dbReference type="Gene3D" id="1.10.4030.10">
    <property type="entry name" value="Porin chaperone SurA, peptide-binding domain"/>
    <property type="match status" value="1"/>
</dbReference>
<dbReference type="KEGG" id="eaj:Q3M24_04535"/>
<organism evidence="5">
    <name type="scientific">Candidatus Electrothrix aestuarii</name>
    <dbReference type="NCBI Taxonomy" id="3062594"/>
    <lineage>
        <taxon>Bacteria</taxon>
        <taxon>Pseudomonadati</taxon>
        <taxon>Thermodesulfobacteriota</taxon>
        <taxon>Desulfobulbia</taxon>
        <taxon>Desulfobulbales</taxon>
        <taxon>Desulfobulbaceae</taxon>
        <taxon>Candidatus Electrothrix</taxon>
    </lineage>
</organism>
<dbReference type="EMBL" id="CP159373">
    <property type="protein sequence ID" value="XCN74030.1"/>
    <property type="molecule type" value="Genomic_DNA"/>
</dbReference>
<gene>
    <name evidence="5" type="ORF">Q3M24_04535</name>
</gene>
<keyword evidence="2" id="KW-0413">Isomerase</keyword>
<dbReference type="Gene3D" id="3.10.50.40">
    <property type="match status" value="1"/>
</dbReference>
<dbReference type="InterPro" id="IPR000297">
    <property type="entry name" value="PPIase_PpiC"/>
</dbReference>
<dbReference type="GO" id="GO:0003755">
    <property type="term" value="F:peptidyl-prolyl cis-trans isomerase activity"/>
    <property type="evidence" value="ECO:0007669"/>
    <property type="project" value="UniProtKB-KW"/>
</dbReference>
<sequence length="329" mass="37781">MKISRLYMLLALFLVIYSSVAQSEIIDSCVAVVNEDVITRSDVNRIGEAVFRKINEEAPPEQREEALRLAQQKIIRQLIENKLLNQQAAALRISVSDGEVERARQQVLQRNGFSEEDFKEELENMSLSETQYRETLRDQILRSKLVGYEVRSRIVIPDEEIQRYFDEQYSKQAKTEGYYILQLGVSWANAGQGVSVAAAKEEARKQVEAAYELAKEGGDFKALARQYSNLPSATDGGDLGFFEKDEMAAYMRDAVTSLQPGELSPLIERSDSYMFFKLLANGQEEEGKEQVLNDNIKEEIRNTLYKQEAEERYKKWLEKIRSEAYIKIL</sequence>
<keyword evidence="1 3" id="KW-0732">Signal</keyword>